<evidence type="ECO:0000313" key="3">
    <source>
        <dbReference type="RefSeq" id="XP_011500761.1"/>
    </source>
</evidence>
<proteinExistence type="predicted"/>
<dbReference type="KEGG" id="csol:105364526"/>
<sequence length="65" mass="8172">MIKREILELYKKLLRYGANLKFTDKKYYIHRIRKDFLDNRNLTDKKEIEFHYKKGLEVLKRQRIV</sequence>
<keyword evidence="2" id="KW-1185">Reference proteome</keyword>
<feature type="domain" description="Complex 1 LYR protein" evidence="1">
    <location>
        <begin position="4"/>
        <end position="60"/>
    </location>
</feature>
<evidence type="ECO:0000259" key="1">
    <source>
        <dbReference type="Pfam" id="PF05347"/>
    </source>
</evidence>
<protein>
    <submittedName>
        <fullName evidence="3">Uncharacterized protein LOC105364526</fullName>
    </submittedName>
</protein>
<evidence type="ECO:0000313" key="2">
    <source>
        <dbReference type="Proteomes" id="UP000695007"/>
    </source>
</evidence>
<dbReference type="InterPro" id="IPR008011">
    <property type="entry name" value="Complex1_LYR_dom"/>
</dbReference>
<dbReference type="RefSeq" id="XP_011500761.1">
    <property type="nucleotide sequence ID" value="XM_011502459.1"/>
</dbReference>
<dbReference type="GeneID" id="105364526"/>
<name>A0AAJ7DY76_9HYME</name>
<reference evidence="3" key="1">
    <citation type="submission" date="2025-08" db="UniProtKB">
        <authorList>
            <consortium name="RefSeq"/>
        </authorList>
    </citation>
    <scope>IDENTIFICATION</scope>
</reference>
<organism evidence="2 3">
    <name type="scientific">Ceratosolen solmsi marchali</name>
    <dbReference type="NCBI Taxonomy" id="326594"/>
    <lineage>
        <taxon>Eukaryota</taxon>
        <taxon>Metazoa</taxon>
        <taxon>Ecdysozoa</taxon>
        <taxon>Arthropoda</taxon>
        <taxon>Hexapoda</taxon>
        <taxon>Insecta</taxon>
        <taxon>Pterygota</taxon>
        <taxon>Neoptera</taxon>
        <taxon>Endopterygota</taxon>
        <taxon>Hymenoptera</taxon>
        <taxon>Apocrita</taxon>
        <taxon>Proctotrupomorpha</taxon>
        <taxon>Chalcidoidea</taxon>
        <taxon>Agaonidae</taxon>
        <taxon>Agaoninae</taxon>
        <taxon>Ceratosolen</taxon>
    </lineage>
</organism>
<dbReference type="AlphaFoldDB" id="A0AAJ7DY76"/>
<dbReference type="Pfam" id="PF05347">
    <property type="entry name" value="Complex1_LYR"/>
    <property type="match status" value="1"/>
</dbReference>
<gene>
    <name evidence="3" type="primary">LOC105364526</name>
</gene>
<dbReference type="Proteomes" id="UP000695007">
    <property type="component" value="Unplaced"/>
</dbReference>
<accession>A0AAJ7DY76</accession>